<dbReference type="RefSeq" id="WP_083602789.1">
    <property type="nucleotide sequence ID" value="NZ_AP024908.1"/>
</dbReference>
<dbReference type="EMBL" id="FSSB01000061">
    <property type="protein sequence ID" value="SIO96811.1"/>
    <property type="molecule type" value="Genomic_DNA"/>
</dbReference>
<organism evidence="2 3">
    <name type="scientific">Vibrio spartinae</name>
    <dbReference type="NCBI Taxonomy" id="1918945"/>
    <lineage>
        <taxon>Bacteria</taxon>
        <taxon>Pseudomonadati</taxon>
        <taxon>Pseudomonadota</taxon>
        <taxon>Gammaproteobacteria</taxon>
        <taxon>Vibrionales</taxon>
        <taxon>Vibrionaceae</taxon>
        <taxon>Vibrio</taxon>
    </lineage>
</organism>
<reference evidence="1 4" key="3">
    <citation type="journal article" date="2020" name="J. Nat. Prod.">
        <title>Genomics-Metabolomics Profiling Disclosed Marine Vibrio spartinae 3.6 as a Producer of a New Branched Side Chain Prodigiosin.</title>
        <authorList>
            <person name="Vitale G.A."/>
            <person name="Sciarretta M."/>
            <person name="Palma Esposito F."/>
            <person name="January G.G."/>
            <person name="Giaccio M."/>
            <person name="Bunk B."/>
            <person name="Sproer C."/>
            <person name="Bajerski F."/>
            <person name="Power D."/>
            <person name="Festa C."/>
            <person name="Monti M.C."/>
            <person name="D'Auria M.V."/>
            <person name="de Pascale D."/>
        </authorList>
    </citation>
    <scope>NUCLEOTIDE SEQUENCE [LARGE SCALE GENOMIC DNA]</scope>
    <source>
        <strain evidence="1 4">3.6</strain>
    </source>
</reference>
<dbReference type="PROSITE" id="PS51257">
    <property type="entry name" value="PROKAR_LIPOPROTEIN"/>
    <property type="match status" value="1"/>
</dbReference>
<evidence type="ECO:0000313" key="2">
    <source>
        <dbReference type="EMBL" id="SIO96811.1"/>
    </source>
</evidence>
<protein>
    <recommendedName>
        <fullName evidence="5">DUF2850 domain-containing protein</fullName>
    </recommendedName>
</protein>
<keyword evidence="4" id="KW-1185">Reference proteome</keyword>
<evidence type="ECO:0000313" key="3">
    <source>
        <dbReference type="Proteomes" id="UP000184774"/>
    </source>
</evidence>
<gene>
    <name evidence="2" type="ORF">VSP9026_04636</name>
    <name evidence="1" type="ORF">Vspart_04406</name>
</gene>
<dbReference type="Proteomes" id="UP000515264">
    <property type="component" value="Chromosome 2"/>
</dbReference>
<dbReference type="Pfam" id="PF11012">
    <property type="entry name" value="DUF2850"/>
    <property type="match status" value="1"/>
</dbReference>
<name>A0A1N6MBI8_9VIBR</name>
<dbReference type="OrthoDB" id="5904443at2"/>
<dbReference type="InterPro" id="IPR021271">
    <property type="entry name" value="DUF2850"/>
</dbReference>
<proteinExistence type="predicted"/>
<dbReference type="EMBL" id="CP046269">
    <property type="protein sequence ID" value="QMV16984.1"/>
    <property type="molecule type" value="Genomic_DNA"/>
</dbReference>
<evidence type="ECO:0008006" key="5">
    <source>
        <dbReference type="Google" id="ProtNLM"/>
    </source>
</evidence>
<reference evidence="2 3" key="1">
    <citation type="submission" date="2016-12" db="EMBL/GenBank/DDBJ databases">
        <authorList>
            <person name="Song W.-J."/>
            <person name="Kurnit D.M."/>
        </authorList>
    </citation>
    <scope>NUCLEOTIDE SEQUENCE [LARGE SCALE GENOMIC DNA]</scope>
    <source>
        <strain evidence="2 3">CECT 9026</strain>
    </source>
</reference>
<evidence type="ECO:0000313" key="1">
    <source>
        <dbReference type="EMBL" id="QMV16984.1"/>
    </source>
</evidence>
<sequence>MKSLLAVLGLLLIGCSAVLIYMSYQDYTSPKKVYGAWLETQVMHDRREVITFNKRGVYRNSHLITTKFDFDGKLVQFKSGGQEHIYQISGTAASPQLKRIEPSQPVQVLIKKGYEHTLEKPDNAWRRVNTRSSFAEGFTSGD</sequence>
<dbReference type="Proteomes" id="UP000184774">
    <property type="component" value="Unassembled WGS sequence"/>
</dbReference>
<evidence type="ECO:0000313" key="4">
    <source>
        <dbReference type="Proteomes" id="UP000515264"/>
    </source>
</evidence>
<reference evidence="1" key="2">
    <citation type="submission" date="2019-11" db="EMBL/GenBank/DDBJ databases">
        <authorList>
            <person name="January G."/>
            <person name="Bunk B."/>
        </authorList>
    </citation>
    <scope>NUCLEOTIDE SEQUENCE</scope>
    <source>
        <strain evidence="1">3.6</strain>
    </source>
</reference>
<dbReference type="AlphaFoldDB" id="A0A1N6MBI8"/>
<accession>A0A1N6MBI8</accession>